<dbReference type="AlphaFoldDB" id="A0A1E8F1R3"/>
<dbReference type="EMBL" id="LZFO01000005">
    <property type="protein sequence ID" value="OFI07101.1"/>
    <property type="molecule type" value="Genomic_DNA"/>
</dbReference>
<dbReference type="InterPro" id="IPR007362">
    <property type="entry name" value="DUF429"/>
</dbReference>
<name>A0A1E8F1R3_9CLOT</name>
<dbReference type="Pfam" id="PF04250">
    <property type="entry name" value="DUF429"/>
    <property type="match status" value="1"/>
</dbReference>
<sequence>MLNFHDSIASPIFENKKIEEGMKKRLEILSNYYEKTVEIRELIYSYTKLKVIKDDVIDALCLAVTGMLGYKNGFKTIPENPMKDSRGMFMQMIYAGHV</sequence>
<organism evidence="1 2">
    <name type="scientific">Clostridium acetireducens DSM 10703</name>
    <dbReference type="NCBI Taxonomy" id="1121290"/>
    <lineage>
        <taxon>Bacteria</taxon>
        <taxon>Bacillati</taxon>
        <taxon>Bacillota</taxon>
        <taxon>Clostridia</taxon>
        <taxon>Eubacteriales</taxon>
        <taxon>Clostridiaceae</taxon>
        <taxon>Clostridium</taxon>
    </lineage>
</organism>
<accession>A0A1E8F1R3</accession>
<evidence type="ECO:0000313" key="2">
    <source>
        <dbReference type="Proteomes" id="UP000175744"/>
    </source>
</evidence>
<keyword evidence="2" id="KW-1185">Reference proteome</keyword>
<reference evidence="1 2" key="1">
    <citation type="submission" date="2016-06" db="EMBL/GenBank/DDBJ databases">
        <title>Genome sequence of Clostridium acetireducens DSM 10703.</title>
        <authorList>
            <person name="Poehlein A."/>
            <person name="Fluechter S."/>
            <person name="Duerre P."/>
            <person name="Daniel R."/>
        </authorList>
    </citation>
    <scope>NUCLEOTIDE SEQUENCE [LARGE SCALE GENOMIC DNA]</scope>
    <source>
        <strain evidence="1 2">DSM 10703</strain>
    </source>
</reference>
<proteinExistence type="predicted"/>
<protein>
    <submittedName>
        <fullName evidence="1">Uncharacterized protein</fullName>
    </submittedName>
</protein>
<evidence type="ECO:0000313" key="1">
    <source>
        <dbReference type="EMBL" id="OFI07101.1"/>
    </source>
</evidence>
<gene>
    <name evidence="1" type="ORF">CLOACE_05060</name>
</gene>
<dbReference type="Proteomes" id="UP000175744">
    <property type="component" value="Unassembled WGS sequence"/>
</dbReference>
<comment type="caution">
    <text evidence="1">The sequence shown here is derived from an EMBL/GenBank/DDBJ whole genome shotgun (WGS) entry which is preliminary data.</text>
</comment>